<evidence type="ECO:0000313" key="3">
    <source>
        <dbReference type="Proteomes" id="UP001203069"/>
    </source>
</evidence>
<gene>
    <name evidence="2" type="primary">ybcJ</name>
    <name evidence="2" type="ORF">MFP26_07490</name>
</gene>
<keyword evidence="1" id="KW-0694">RNA-binding</keyword>
<accession>A0ABT0MSK3</accession>
<name>A0ABT0MSK3_9GAMM</name>
<evidence type="ECO:0000313" key="2">
    <source>
        <dbReference type="EMBL" id="MCL2892537.1"/>
    </source>
</evidence>
<sequence>MEIFHLDDHPHVELCDLLKLLGWSESGAAAKVAIAAGEVSVDGQTETRKRCKIVAGQQVRFNGAAVEVGA</sequence>
<dbReference type="RefSeq" id="WP_249232004.1">
    <property type="nucleotide sequence ID" value="NZ_JAKPBZ010000108.1"/>
</dbReference>
<dbReference type="PROSITE" id="PS50889">
    <property type="entry name" value="S4"/>
    <property type="match status" value="1"/>
</dbReference>
<dbReference type="SUPFAM" id="SSF55174">
    <property type="entry name" value="Alpha-L RNA-binding motif"/>
    <property type="match status" value="1"/>
</dbReference>
<dbReference type="InterPro" id="IPR036986">
    <property type="entry name" value="S4_RNA-bd_sf"/>
</dbReference>
<dbReference type="Proteomes" id="UP001203069">
    <property type="component" value="Unassembled WGS sequence"/>
</dbReference>
<keyword evidence="3" id="KW-1185">Reference proteome</keyword>
<reference evidence="2 3" key="1">
    <citation type="submission" date="2022-02" db="EMBL/GenBank/DDBJ databases">
        <title>Description of Brenneria tiliae sp. nov. isolated from symptomatic Tilia x moltkei and Tilia x europaea trees in the UK.</title>
        <authorList>
            <person name="Kile H."/>
        </authorList>
    </citation>
    <scope>NUCLEOTIDE SEQUENCE [LARGE SCALE GENOMIC DNA]</scope>
    <source>
        <strain evidence="2 3">MC1SB4.1</strain>
    </source>
</reference>
<dbReference type="Gene3D" id="3.10.290.10">
    <property type="entry name" value="RNA-binding S4 domain"/>
    <property type="match status" value="1"/>
</dbReference>
<dbReference type="NCBIfam" id="NF008561">
    <property type="entry name" value="PRK11507.1"/>
    <property type="match status" value="1"/>
</dbReference>
<dbReference type="Pfam" id="PF13275">
    <property type="entry name" value="S4_2"/>
    <property type="match status" value="1"/>
</dbReference>
<protein>
    <submittedName>
        <fullName evidence="2">Ribosome-associated protein YbcJ</fullName>
    </submittedName>
</protein>
<organism evidence="2 3">
    <name type="scientific">Brenneria tiliae</name>
    <dbReference type="NCBI Taxonomy" id="2914984"/>
    <lineage>
        <taxon>Bacteria</taxon>
        <taxon>Pseudomonadati</taxon>
        <taxon>Pseudomonadota</taxon>
        <taxon>Gammaproteobacteria</taxon>
        <taxon>Enterobacterales</taxon>
        <taxon>Pectobacteriaceae</taxon>
        <taxon>Brenneria</taxon>
    </lineage>
</organism>
<proteinExistence type="predicted"/>
<dbReference type="EMBL" id="JAKPBZ010000108">
    <property type="protein sequence ID" value="MCL2892537.1"/>
    <property type="molecule type" value="Genomic_DNA"/>
</dbReference>
<comment type="caution">
    <text evidence="2">The sequence shown here is derived from an EMBL/GenBank/DDBJ whole genome shotgun (WGS) entry which is preliminary data.</text>
</comment>
<evidence type="ECO:0000256" key="1">
    <source>
        <dbReference type="PROSITE-ProRule" id="PRU00182"/>
    </source>
</evidence>